<feature type="compositionally biased region" description="Polar residues" evidence="13">
    <location>
        <begin position="1590"/>
        <end position="1605"/>
    </location>
</feature>
<feature type="compositionally biased region" description="Low complexity" evidence="13">
    <location>
        <begin position="926"/>
        <end position="938"/>
    </location>
</feature>
<keyword evidence="2" id="KW-0217">Developmental protein</keyword>
<feature type="region of interest" description="Disordered" evidence="13">
    <location>
        <begin position="1210"/>
        <end position="1238"/>
    </location>
</feature>
<dbReference type="GO" id="GO:0000981">
    <property type="term" value="F:DNA-binding transcription factor activity, RNA polymerase II-specific"/>
    <property type="evidence" value="ECO:0007669"/>
    <property type="project" value="TreeGrafter"/>
</dbReference>
<feature type="compositionally biased region" description="Basic and acidic residues" evidence="13">
    <location>
        <begin position="1321"/>
        <end position="1336"/>
    </location>
</feature>
<evidence type="ECO:0000256" key="6">
    <source>
        <dbReference type="ARBA" id="ARBA00022771"/>
    </source>
</evidence>
<proteinExistence type="inferred from homology"/>
<keyword evidence="6 12" id="KW-0863">Zinc-finger</keyword>
<evidence type="ECO:0000256" key="8">
    <source>
        <dbReference type="ARBA" id="ARBA00023015"/>
    </source>
</evidence>
<dbReference type="PROSITE" id="PS00028">
    <property type="entry name" value="ZINC_FINGER_C2H2_1"/>
    <property type="match status" value="1"/>
</dbReference>
<evidence type="ECO:0000256" key="11">
    <source>
        <dbReference type="ARBA" id="ARBA00023242"/>
    </source>
</evidence>
<dbReference type="SMART" id="SM00355">
    <property type="entry name" value="ZnF_C2H2"/>
    <property type="match status" value="3"/>
</dbReference>
<dbReference type="InterPro" id="IPR027008">
    <property type="entry name" value="Teashirt_fam"/>
</dbReference>
<feature type="compositionally biased region" description="Low complexity" evidence="13">
    <location>
        <begin position="200"/>
        <end position="209"/>
    </location>
</feature>
<evidence type="ECO:0000256" key="5">
    <source>
        <dbReference type="ARBA" id="ARBA00022737"/>
    </source>
</evidence>
<evidence type="ECO:0000256" key="9">
    <source>
        <dbReference type="ARBA" id="ARBA00023125"/>
    </source>
</evidence>
<dbReference type="EMBL" id="GEEE01009004">
    <property type="protein sequence ID" value="JAP54221.1"/>
    <property type="molecule type" value="Transcribed_RNA"/>
</dbReference>
<feature type="region of interest" description="Disordered" evidence="13">
    <location>
        <begin position="750"/>
        <end position="956"/>
    </location>
</feature>
<feature type="region of interest" description="Disordered" evidence="13">
    <location>
        <begin position="399"/>
        <end position="432"/>
    </location>
</feature>
<feature type="compositionally biased region" description="Polar residues" evidence="13">
    <location>
        <begin position="882"/>
        <end position="891"/>
    </location>
</feature>
<reference evidence="15" key="1">
    <citation type="submission" date="2016-01" db="EMBL/GenBank/DDBJ databases">
        <title>Reference transcriptome for the parasite Schistocephalus solidus: insights into the molecular evolution of parasitism.</title>
        <authorList>
            <person name="Hebert F.O."/>
            <person name="Grambauer S."/>
            <person name="Barber I."/>
            <person name="Landry C.R."/>
            <person name="Aubin-Horth N."/>
        </authorList>
    </citation>
    <scope>NUCLEOTIDE SEQUENCE</scope>
</reference>
<feature type="compositionally biased region" description="Pro residues" evidence="13">
    <location>
        <begin position="1746"/>
        <end position="1759"/>
    </location>
</feature>
<name>A0A0X3PQJ2_SCHSO</name>
<feature type="compositionally biased region" description="Polar residues" evidence="13">
    <location>
        <begin position="807"/>
        <end position="818"/>
    </location>
</feature>
<feature type="compositionally biased region" description="Polar residues" evidence="13">
    <location>
        <begin position="180"/>
        <end position="198"/>
    </location>
</feature>
<comment type="similarity">
    <text evidence="1">Belongs to the teashirt C2H2-type zinc-finger protein family.</text>
</comment>
<keyword evidence="5" id="KW-0677">Repeat</keyword>
<evidence type="ECO:0000256" key="10">
    <source>
        <dbReference type="ARBA" id="ARBA00023163"/>
    </source>
</evidence>
<feature type="region of interest" description="Disordered" evidence="13">
    <location>
        <begin position="1741"/>
        <end position="1762"/>
    </location>
</feature>
<evidence type="ECO:0000256" key="13">
    <source>
        <dbReference type="SAM" id="MobiDB-lite"/>
    </source>
</evidence>
<feature type="compositionally biased region" description="Low complexity" evidence="13">
    <location>
        <begin position="133"/>
        <end position="150"/>
    </location>
</feature>
<feature type="region of interest" description="Disordered" evidence="13">
    <location>
        <begin position="1565"/>
        <end position="1605"/>
    </location>
</feature>
<feature type="region of interest" description="Disordered" evidence="13">
    <location>
        <begin position="98"/>
        <end position="216"/>
    </location>
</feature>
<feature type="region of interest" description="Disordered" evidence="13">
    <location>
        <begin position="1138"/>
        <end position="1163"/>
    </location>
</feature>
<dbReference type="GO" id="GO:0003677">
    <property type="term" value="F:DNA binding"/>
    <property type="evidence" value="ECO:0007669"/>
    <property type="project" value="UniProtKB-KW"/>
</dbReference>
<feature type="compositionally biased region" description="Low complexity" evidence="13">
    <location>
        <begin position="1221"/>
        <end position="1230"/>
    </location>
</feature>
<keyword evidence="10" id="KW-0804">Transcription</keyword>
<feature type="compositionally biased region" description="Low complexity" evidence="13">
    <location>
        <begin position="1635"/>
        <end position="1658"/>
    </location>
</feature>
<feature type="region of interest" description="Disordered" evidence="13">
    <location>
        <begin position="1"/>
        <end position="48"/>
    </location>
</feature>
<dbReference type="PROSITE" id="PS50157">
    <property type="entry name" value="ZINC_FINGER_C2H2_2"/>
    <property type="match status" value="1"/>
</dbReference>
<organism evidence="15">
    <name type="scientific">Schistocephalus solidus</name>
    <name type="common">Tapeworm</name>
    <dbReference type="NCBI Taxonomy" id="70667"/>
    <lineage>
        <taxon>Eukaryota</taxon>
        <taxon>Metazoa</taxon>
        <taxon>Spiralia</taxon>
        <taxon>Lophotrochozoa</taxon>
        <taxon>Platyhelminthes</taxon>
        <taxon>Cestoda</taxon>
        <taxon>Eucestoda</taxon>
        <taxon>Diphyllobothriidea</taxon>
        <taxon>Diphyllobothriidae</taxon>
        <taxon>Schistocephalus</taxon>
    </lineage>
</organism>
<protein>
    <recommendedName>
        <fullName evidence="14">C2H2-type domain-containing protein</fullName>
    </recommendedName>
</protein>
<feature type="compositionally biased region" description="Low complexity" evidence="13">
    <location>
        <begin position="354"/>
        <end position="367"/>
    </location>
</feature>
<feature type="compositionally biased region" description="Polar residues" evidence="13">
    <location>
        <begin position="32"/>
        <end position="48"/>
    </location>
</feature>
<evidence type="ECO:0000256" key="7">
    <source>
        <dbReference type="ARBA" id="ARBA00022833"/>
    </source>
</evidence>
<keyword evidence="3" id="KW-0678">Repressor</keyword>
<feature type="compositionally biased region" description="Polar residues" evidence="13">
    <location>
        <begin position="750"/>
        <end position="759"/>
    </location>
</feature>
<feature type="region of interest" description="Disordered" evidence="13">
    <location>
        <begin position="703"/>
        <end position="726"/>
    </location>
</feature>
<evidence type="ECO:0000259" key="14">
    <source>
        <dbReference type="PROSITE" id="PS50157"/>
    </source>
</evidence>
<feature type="region of interest" description="Disordered" evidence="13">
    <location>
        <begin position="1629"/>
        <end position="1661"/>
    </location>
</feature>
<feature type="region of interest" description="Disordered" evidence="13">
    <location>
        <begin position="1866"/>
        <end position="1897"/>
    </location>
</feature>
<feature type="domain" description="C2H2-type" evidence="14">
    <location>
        <begin position="657"/>
        <end position="684"/>
    </location>
</feature>
<sequence length="1897" mass="196875">MNVFSTKPPPDTACTAKRGPSSPLSVSSSPSKTRASGSTSVPSSMTISMSFGTQASPVVAPRSPLDLSHAATADLHNPLSPVAATTFKTEDCPKLRKAIEEGEEEMETELPALDGSPADQRPPTLAAGEGVVSPSGRSASPCSPASSRGSVVIEPLKKSQNATSVTQRDGETTGRRPRLNSISTATSPLTSSNETGQFMPTATTTTTTKKTPKTDDVSSQLQVLVDFLRSVAGRAEGVAEADGTTTKVLPSQAPTPPTPPPPPPPPPNSVPALPNPLNDVASSLLALFGGQKMTRVPSKPKETVLDMAASISPQPSVVTAERCSLLTDLPASRDLLFQLGQQLMALAATSGGTPSASVPPVSKSSASLGGQTLTPNILPDIMMLSPPLAVPKTATNAVSPASSGFNEANRGDTPVWMSSRGSTPSAITSTAGRQSSRQAAVGDILHQSHQPTIVSTINTTHTPTEPTPQPPTLSGISMRGNQKYSAFYQHHRKQALNVPQSNLENPDEGFLRGQSTNIATRVGGVGFPGGRRCNGPSNRGDPAPLGAARFSGTASAGDNLLLKSTTSARLSTPISPEGVPAGLSGSMPTLSSSRCSRETAFMCSCGEDFDSLYVFTLHMKNTGHKPRSSQPDRDIPKLVRGQDMWINSETEQTREILRCMRCNQSFRSLPELTMHMMKTNHYSEIVYSDAGRNLLASQTLSSVGGDASRADKGRSSALSGASSAGAGSLWATGGVKYPCSSSYRRAGRSISASTANGTGTLHGKASLTPTGPPPPPQQQQTSRSEEESNLRGSNNPLLSNEPRPASPRSQQHYQQSSPAKAFKLEHNHQLSCQREGEEEGVKGEEGRPRVRDSEETAAEPCRRPASSHELQIKSPKPIRSPDTYSCPSTLQHVDEGENKIVTSTPSPGKDNSEGESKYSTGAGEVSHSPSSSRGTTSPQCGDRGERPECDTADMRRSQCCSDSVIRQIESFVEKSLPYPAISSPAKTNWHRSNSGANSLLKGIHTTFGGLFPRPTQSPIGSNCYEVPSLEPTRSSSNPDRIGQRKRRYSSGSSSSTTATPSVFSGHLPTEELTSVTEKGRTQLFDTPTPCDMAENSTILSASENPLSSLQKLVETTHQASNNAKNLGSPLRPSFSSFGSGVCQAGDKANSASPANLSHTPTSEIDPLKLTLPAVSTGVKPPTSQAGLASAISALYSYMSKASSMVPRNLPTPPKTIAAPVTSDTTTASSTGGSGESALFPTPDMKLLADLIALQGGGGAAAAGGGALTSDLEQGTEATQAEVGLARDLPPAWLGLLTMVLNAAAKQSGLQMLSKNWPKTSSEGRDQGEPQDTKSDIRPLGMLDVTATSLSSSVAAAAAVAAIQSQFLQPPGAFGQPAGVLSFSNSSSCSGASNFGLPSPAFQAVPGRGPRASGGLPNTSLSLPVHMSTAAAGGASVTTVVNSSSMVANITKKAKCHFCGKPFANKGQVRLHISKNKCPCLLQQSCHAAAMAKASLMRTQVSVASSVAAAVAAAATASSSPLTSNKRPATHHFSPLFSGFSGAGKGNTGLGLSGDFSQFFTSRATQKDLHMHQGQQVPQSQSTTPQQNTSDNGGNNPHFTDQSMESSLPTEAAALELLLRHLQFPTQQTLLSPATSRQQQQTPSQQQQQQQQQQSVSSSIGAGSLNFPLPDVQALAGFKPTDLLATLARAAAVDSGCTTRTIATVPVTTTASGTVAAPTAFENPLGSNSLLTFLTGQVAAAAAAAAPPQPPPPPPPPPPVQNLEAALTPEQKALFLFAQAVASLSSGKSIEEPVPKNPNILPSLIQTFGFMPPSNAYCSDSSSGNISSLLTNPAVPPALETLSGLNPDLLNSYLNAIRKIAASGNVSKNSSDVTTSSANTRTSAAASTASQSDDTDSR</sequence>
<feature type="compositionally biased region" description="Low complexity" evidence="13">
    <location>
        <begin position="1049"/>
        <end position="1064"/>
    </location>
</feature>
<dbReference type="InterPro" id="IPR013087">
    <property type="entry name" value="Znf_C2H2_type"/>
</dbReference>
<feature type="compositionally biased region" description="Polar residues" evidence="13">
    <location>
        <begin position="158"/>
        <end position="167"/>
    </location>
</feature>
<feature type="compositionally biased region" description="Pro residues" evidence="13">
    <location>
        <begin position="253"/>
        <end position="269"/>
    </location>
</feature>
<feature type="region of interest" description="Disordered" evidence="13">
    <location>
        <begin position="521"/>
        <end position="551"/>
    </location>
</feature>
<feature type="compositionally biased region" description="Polar residues" evidence="13">
    <location>
        <begin position="419"/>
        <end position="432"/>
    </location>
</feature>
<feature type="region of interest" description="Disordered" evidence="13">
    <location>
        <begin position="350"/>
        <end position="369"/>
    </location>
</feature>
<feature type="compositionally biased region" description="Low complexity" evidence="13">
    <location>
        <begin position="1873"/>
        <end position="1891"/>
    </location>
</feature>
<feature type="compositionally biased region" description="Basic and acidic residues" evidence="13">
    <location>
        <begin position="839"/>
        <end position="854"/>
    </location>
</feature>
<keyword evidence="11" id="KW-0539">Nucleus</keyword>
<keyword evidence="7" id="KW-0862">Zinc</keyword>
<evidence type="ECO:0000313" key="15">
    <source>
        <dbReference type="EMBL" id="JAP54221.1"/>
    </source>
</evidence>
<keyword evidence="4" id="KW-0479">Metal-binding</keyword>
<evidence type="ECO:0000256" key="3">
    <source>
        <dbReference type="ARBA" id="ARBA00022491"/>
    </source>
</evidence>
<feature type="region of interest" description="Disordered" evidence="13">
    <location>
        <begin position="1314"/>
        <end position="1336"/>
    </location>
</feature>
<feature type="compositionally biased region" description="Low complexity" evidence="13">
    <location>
        <begin position="1572"/>
        <end position="1589"/>
    </location>
</feature>
<keyword evidence="8" id="KW-0805">Transcription regulation</keyword>
<evidence type="ECO:0000256" key="4">
    <source>
        <dbReference type="ARBA" id="ARBA00022723"/>
    </source>
</evidence>
<evidence type="ECO:0000256" key="2">
    <source>
        <dbReference type="ARBA" id="ARBA00022473"/>
    </source>
</evidence>
<feature type="compositionally biased region" description="Polar residues" evidence="13">
    <location>
        <begin position="1149"/>
        <end position="1162"/>
    </location>
</feature>
<feature type="compositionally biased region" description="Basic and acidic residues" evidence="13">
    <location>
        <begin position="942"/>
        <end position="956"/>
    </location>
</feature>
<feature type="region of interest" description="Disordered" evidence="13">
    <location>
        <begin position="567"/>
        <end position="588"/>
    </location>
</feature>
<gene>
    <name evidence="15" type="ORF">TR125027</name>
</gene>
<evidence type="ECO:0000256" key="12">
    <source>
        <dbReference type="PROSITE-ProRule" id="PRU00042"/>
    </source>
</evidence>
<feature type="compositionally biased region" description="Low complexity" evidence="13">
    <location>
        <begin position="715"/>
        <end position="726"/>
    </location>
</feature>
<feature type="region of interest" description="Disordered" evidence="13">
    <location>
        <begin position="1014"/>
        <end position="1093"/>
    </location>
</feature>
<accession>A0A0X3PQJ2</accession>
<dbReference type="PANTHER" id="PTHR12487:SF7">
    <property type="entry name" value="PROTEIN TEASHIRT-RELATED"/>
    <property type="match status" value="1"/>
</dbReference>
<keyword evidence="9" id="KW-0238">DNA-binding</keyword>
<dbReference type="GO" id="GO:0005634">
    <property type="term" value="C:nucleus"/>
    <property type="evidence" value="ECO:0007669"/>
    <property type="project" value="TreeGrafter"/>
</dbReference>
<dbReference type="PANTHER" id="PTHR12487">
    <property type="entry name" value="TEASHIRT-RELATED"/>
    <property type="match status" value="1"/>
</dbReference>
<dbReference type="GO" id="GO:0008270">
    <property type="term" value="F:zinc ion binding"/>
    <property type="evidence" value="ECO:0007669"/>
    <property type="project" value="UniProtKB-KW"/>
</dbReference>
<feature type="region of interest" description="Disordered" evidence="13">
    <location>
        <begin position="237"/>
        <end position="276"/>
    </location>
</feature>
<feature type="compositionally biased region" description="Low complexity" evidence="13">
    <location>
        <begin position="20"/>
        <end position="31"/>
    </location>
</feature>
<evidence type="ECO:0000256" key="1">
    <source>
        <dbReference type="ARBA" id="ARBA00007158"/>
    </source>
</evidence>